<evidence type="ECO:0000313" key="1">
    <source>
        <dbReference type="EMBL" id="NNH75232.1"/>
    </source>
</evidence>
<dbReference type="Proteomes" id="UP000586827">
    <property type="component" value="Unassembled WGS sequence"/>
</dbReference>
<protein>
    <submittedName>
        <fullName evidence="1">Uncharacterized protein</fullName>
    </submittedName>
</protein>
<gene>
    <name evidence="1" type="ORF">HLB23_36190</name>
</gene>
<name>A0A849C9H4_9NOCA</name>
<dbReference type="EMBL" id="JABELX010000019">
    <property type="protein sequence ID" value="NNH75232.1"/>
    <property type="molecule type" value="Genomic_DNA"/>
</dbReference>
<dbReference type="AlphaFoldDB" id="A0A849C9H4"/>
<evidence type="ECO:0000313" key="2">
    <source>
        <dbReference type="Proteomes" id="UP000586827"/>
    </source>
</evidence>
<organism evidence="1 2">
    <name type="scientific">Nocardia uniformis</name>
    <dbReference type="NCBI Taxonomy" id="53432"/>
    <lineage>
        <taxon>Bacteria</taxon>
        <taxon>Bacillati</taxon>
        <taxon>Actinomycetota</taxon>
        <taxon>Actinomycetes</taxon>
        <taxon>Mycobacteriales</taxon>
        <taxon>Nocardiaceae</taxon>
        <taxon>Nocardia</taxon>
    </lineage>
</organism>
<reference evidence="1 2" key="1">
    <citation type="submission" date="2020-05" db="EMBL/GenBank/DDBJ databases">
        <title>MicrobeNet Type strains.</title>
        <authorList>
            <person name="Nicholson A.C."/>
        </authorList>
    </citation>
    <scope>NUCLEOTIDE SEQUENCE [LARGE SCALE GENOMIC DNA]</scope>
    <source>
        <strain evidence="1 2">JCM 3224</strain>
    </source>
</reference>
<keyword evidence="2" id="KW-1185">Reference proteome</keyword>
<proteinExistence type="predicted"/>
<dbReference type="RefSeq" id="WP_157553310.1">
    <property type="nucleotide sequence ID" value="NZ_JABELX010000019.1"/>
</dbReference>
<comment type="caution">
    <text evidence="1">The sequence shown here is derived from an EMBL/GenBank/DDBJ whole genome shotgun (WGS) entry which is preliminary data.</text>
</comment>
<accession>A0A849C9H4</accession>
<sequence length="69" mass="7972">MADTSGTPMTDAEIRQFFTLLQRWCDSELDQFANLIVPTRWGDVYADFGRERPPEHPVELYERLPADGV</sequence>